<dbReference type="InterPro" id="IPR005158">
    <property type="entry name" value="BTAD"/>
</dbReference>
<evidence type="ECO:0000313" key="9">
    <source>
        <dbReference type="Proteomes" id="UP001612928"/>
    </source>
</evidence>
<dbReference type="PRINTS" id="PR00364">
    <property type="entry name" value="DISEASERSIST"/>
</dbReference>
<comment type="similarity">
    <text evidence="1">Belongs to the AfsR/DnrI/RedD regulatory family.</text>
</comment>
<dbReference type="PANTHER" id="PTHR35807:SF1">
    <property type="entry name" value="TRANSCRIPTIONAL REGULATOR REDD"/>
    <property type="match status" value="1"/>
</dbReference>
<keyword evidence="5" id="KW-0804">Transcription</keyword>
<keyword evidence="9" id="KW-1185">Reference proteome</keyword>
<dbReference type="PANTHER" id="PTHR35807">
    <property type="entry name" value="TRANSCRIPTIONAL REGULATOR REDD-RELATED"/>
    <property type="match status" value="1"/>
</dbReference>
<accession>A0ABW8AA20</accession>
<organism evidence="8 9">
    <name type="scientific">Nonomuraea indica</name>
    <dbReference type="NCBI Taxonomy" id="1581193"/>
    <lineage>
        <taxon>Bacteria</taxon>
        <taxon>Bacillati</taxon>
        <taxon>Actinomycetota</taxon>
        <taxon>Actinomycetes</taxon>
        <taxon>Streptosporangiales</taxon>
        <taxon>Streptosporangiaceae</taxon>
        <taxon>Nonomuraea</taxon>
    </lineage>
</organism>
<evidence type="ECO:0000256" key="4">
    <source>
        <dbReference type="ARBA" id="ARBA00023125"/>
    </source>
</evidence>
<protein>
    <submittedName>
        <fullName evidence="8">BTAD domain-containing putative transcriptional regulator</fullName>
    </submittedName>
</protein>
<dbReference type="SMART" id="SM00862">
    <property type="entry name" value="Trans_reg_C"/>
    <property type="match status" value="1"/>
</dbReference>
<dbReference type="InterPro" id="IPR016032">
    <property type="entry name" value="Sig_transdc_resp-reg_C-effctor"/>
</dbReference>
<gene>
    <name evidence="8" type="ORF">ACIBP5_24885</name>
</gene>
<name>A0ABW8AA20_9ACTN</name>
<dbReference type="InterPro" id="IPR002182">
    <property type="entry name" value="NB-ARC"/>
</dbReference>
<dbReference type="InterPro" id="IPR001867">
    <property type="entry name" value="OmpR/PhoB-type_DNA-bd"/>
</dbReference>
<comment type="caution">
    <text evidence="8">The sequence shown here is derived from an EMBL/GenBank/DDBJ whole genome shotgun (WGS) entry which is preliminary data.</text>
</comment>
<evidence type="ECO:0000256" key="6">
    <source>
        <dbReference type="PROSITE-ProRule" id="PRU01091"/>
    </source>
</evidence>
<dbReference type="Pfam" id="PF00931">
    <property type="entry name" value="NB-ARC"/>
    <property type="match status" value="1"/>
</dbReference>
<feature type="DNA-binding region" description="OmpR/PhoB-type" evidence="6">
    <location>
        <begin position="1"/>
        <end position="96"/>
    </location>
</feature>
<keyword evidence="4 6" id="KW-0238">DNA-binding</keyword>
<dbReference type="InterPro" id="IPR042197">
    <property type="entry name" value="Apaf_helical"/>
</dbReference>
<dbReference type="SMART" id="SM01043">
    <property type="entry name" value="BTAD"/>
    <property type="match status" value="1"/>
</dbReference>
<dbReference type="SUPFAM" id="SSF46894">
    <property type="entry name" value="C-terminal effector domain of the bipartite response regulators"/>
    <property type="match status" value="1"/>
</dbReference>
<dbReference type="Proteomes" id="UP001612928">
    <property type="component" value="Unassembled WGS sequence"/>
</dbReference>
<keyword evidence="2" id="KW-0677">Repeat</keyword>
<sequence>MQFQLLGPVEVTVEGRVIECGHAKQRCVLAVLLCEAGQVVSIEQLVDRLWDQDPPAEARNTLYTYITRLRRVLQSMDAASRGVELIRRSSGYALEVPGDVVDLHRFRRLVDRAHASADEEEKSILLRDALHLWKQQALAGLSGSWVVGMRARLDQERVNAALAYHDVQMRLGRAEQILSGLREMVAAHPLNEPLTAQLMTALSRCGRRPEALQLYESVRRRLTEELGVDPGPELQQLYQQLLVGAPGLGHHMADAPATSRRLTITGRGVLQEASLNPAATPCLLPAASGACVAREKDADALFAALTAGADARPAVAAISGPGGVGKTALAVQVAHRLREAFPDGQLYANLHGLQRNPTDPAHVLVRFLRVLGVATPAAAEDIDHLAEMYRSVLARRRILVVLDNAAGEAQLQSLLPGSPTCAVLITSRRRLTGLSGVHHAELPMFTRDEALHLMERIIGRDRVTAEPREAARLAKLCGGLPLAVRIAAARLAARPHWQLSQLTGRLCSAGSRLDELAHGADDVRATLAVAYHGLDDQDRCLFRRLGLVQAPDFTAWVGAALLDVEVQVAYDACERLADIRLLDIAGRDEAGNVRFRFHDLVRDFAREQAEAEEGEPEMADALARVPDCGTLSHSSRVRALFEAD</sequence>
<dbReference type="Pfam" id="PF03704">
    <property type="entry name" value="BTAD"/>
    <property type="match status" value="1"/>
</dbReference>
<evidence type="ECO:0000259" key="7">
    <source>
        <dbReference type="PROSITE" id="PS51755"/>
    </source>
</evidence>
<evidence type="ECO:0000256" key="3">
    <source>
        <dbReference type="ARBA" id="ARBA00023015"/>
    </source>
</evidence>
<keyword evidence="3" id="KW-0805">Transcription regulation</keyword>
<evidence type="ECO:0000313" key="8">
    <source>
        <dbReference type="EMBL" id="MFI7443218.1"/>
    </source>
</evidence>
<dbReference type="EMBL" id="JBITMB010000005">
    <property type="protein sequence ID" value="MFI7443218.1"/>
    <property type="molecule type" value="Genomic_DNA"/>
</dbReference>
<dbReference type="Gene3D" id="1.10.10.10">
    <property type="entry name" value="Winged helix-like DNA-binding domain superfamily/Winged helix DNA-binding domain"/>
    <property type="match status" value="1"/>
</dbReference>
<dbReference type="SUPFAM" id="SSF48452">
    <property type="entry name" value="TPR-like"/>
    <property type="match status" value="1"/>
</dbReference>
<dbReference type="Gene3D" id="3.40.50.300">
    <property type="entry name" value="P-loop containing nucleotide triphosphate hydrolases"/>
    <property type="match status" value="1"/>
</dbReference>
<reference evidence="8 9" key="1">
    <citation type="submission" date="2024-10" db="EMBL/GenBank/DDBJ databases">
        <title>The Natural Products Discovery Center: Release of the First 8490 Sequenced Strains for Exploring Actinobacteria Biosynthetic Diversity.</title>
        <authorList>
            <person name="Kalkreuter E."/>
            <person name="Kautsar S.A."/>
            <person name="Yang D."/>
            <person name="Bader C.D."/>
            <person name="Teijaro C.N."/>
            <person name="Fluegel L."/>
            <person name="Davis C.M."/>
            <person name="Simpson J.R."/>
            <person name="Lauterbach L."/>
            <person name="Steele A.D."/>
            <person name="Gui C."/>
            <person name="Meng S."/>
            <person name="Li G."/>
            <person name="Viehrig K."/>
            <person name="Ye F."/>
            <person name="Su P."/>
            <person name="Kiefer A.F."/>
            <person name="Nichols A."/>
            <person name="Cepeda A.J."/>
            <person name="Yan W."/>
            <person name="Fan B."/>
            <person name="Jiang Y."/>
            <person name="Adhikari A."/>
            <person name="Zheng C.-J."/>
            <person name="Schuster L."/>
            <person name="Cowan T.M."/>
            <person name="Smanski M.J."/>
            <person name="Chevrette M.G."/>
            <person name="De Carvalho L.P.S."/>
            <person name="Shen B."/>
        </authorList>
    </citation>
    <scope>NUCLEOTIDE SEQUENCE [LARGE SCALE GENOMIC DNA]</scope>
    <source>
        <strain evidence="8 9">NPDC049503</strain>
    </source>
</reference>
<dbReference type="Gene3D" id="1.25.40.10">
    <property type="entry name" value="Tetratricopeptide repeat domain"/>
    <property type="match status" value="1"/>
</dbReference>
<feature type="domain" description="OmpR/PhoB-type" evidence="7">
    <location>
        <begin position="1"/>
        <end position="96"/>
    </location>
</feature>
<dbReference type="InterPro" id="IPR027417">
    <property type="entry name" value="P-loop_NTPase"/>
</dbReference>
<dbReference type="RefSeq" id="WP_397023322.1">
    <property type="nucleotide sequence ID" value="NZ_JBITMB010000005.1"/>
</dbReference>
<proteinExistence type="inferred from homology"/>
<evidence type="ECO:0000256" key="5">
    <source>
        <dbReference type="ARBA" id="ARBA00023163"/>
    </source>
</evidence>
<dbReference type="Gene3D" id="1.10.8.430">
    <property type="entry name" value="Helical domain of apoptotic protease-activating factors"/>
    <property type="match status" value="1"/>
</dbReference>
<evidence type="ECO:0000256" key="2">
    <source>
        <dbReference type="ARBA" id="ARBA00022737"/>
    </source>
</evidence>
<dbReference type="InterPro" id="IPR036388">
    <property type="entry name" value="WH-like_DNA-bd_sf"/>
</dbReference>
<dbReference type="Pfam" id="PF00486">
    <property type="entry name" value="Trans_reg_C"/>
    <property type="match status" value="1"/>
</dbReference>
<dbReference type="CDD" id="cd15831">
    <property type="entry name" value="BTAD"/>
    <property type="match status" value="1"/>
</dbReference>
<evidence type="ECO:0000256" key="1">
    <source>
        <dbReference type="ARBA" id="ARBA00005820"/>
    </source>
</evidence>
<dbReference type="InterPro" id="IPR051677">
    <property type="entry name" value="AfsR-DnrI-RedD_regulator"/>
</dbReference>
<dbReference type="SUPFAM" id="SSF52540">
    <property type="entry name" value="P-loop containing nucleoside triphosphate hydrolases"/>
    <property type="match status" value="1"/>
</dbReference>
<dbReference type="InterPro" id="IPR011990">
    <property type="entry name" value="TPR-like_helical_dom_sf"/>
</dbReference>
<dbReference type="PROSITE" id="PS51755">
    <property type="entry name" value="OMPR_PHOB"/>
    <property type="match status" value="1"/>
</dbReference>